<dbReference type="AlphaFoldDB" id="A0A6J4JA04"/>
<protein>
    <submittedName>
        <fullName evidence="1">Uncharacterized protein</fullName>
    </submittedName>
</protein>
<name>A0A6J4JA04_9CHLR</name>
<accession>A0A6J4JA04</accession>
<dbReference type="EMBL" id="CADCTC010000176">
    <property type="protein sequence ID" value="CAA9271037.1"/>
    <property type="molecule type" value="Genomic_DNA"/>
</dbReference>
<evidence type="ECO:0000313" key="1">
    <source>
        <dbReference type="EMBL" id="CAA9271037.1"/>
    </source>
</evidence>
<reference evidence="1" key="1">
    <citation type="submission" date="2020-02" db="EMBL/GenBank/DDBJ databases">
        <authorList>
            <person name="Meier V. D."/>
        </authorList>
    </citation>
    <scope>NUCLEOTIDE SEQUENCE</scope>
    <source>
        <strain evidence="1">AVDCRST_MAG77</strain>
    </source>
</reference>
<proteinExistence type="predicted"/>
<sequence length="53" mass="5684">MAQDTSLTEPNTAKYGEIESTIQKALVPVWNGEQDARSALQTISGPITALLPK</sequence>
<gene>
    <name evidence="1" type="ORF">AVDCRST_MAG77-3161</name>
</gene>
<organism evidence="1">
    <name type="scientific">uncultured Chloroflexota bacterium</name>
    <dbReference type="NCBI Taxonomy" id="166587"/>
    <lineage>
        <taxon>Bacteria</taxon>
        <taxon>Bacillati</taxon>
        <taxon>Chloroflexota</taxon>
        <taxon>environmental samples</taxon>
    </lineage>
</organism>